<dbReference type="SUPFAM" id="SSF54909">
    <property type="entry name" value="Dimeric alpha+beta barrel"/>
    <property type="match status" value="1"/>
</dbReference>
<accession>A0ABR6ZT30</accession>
<dbReference type="EMBL" id="JACOGF010000008">
    <property type="protein sequence ID" value="MBC3919008.1"/>
    <property type="molecule type" value="Genomic_DNA"/>
</dbReference>
<dbReference type="Proteomes" id="UP000650424">
    <property type="component" value="Unassembled WGS sequence"/>
</dbReference>
<proteinExistence type="predicted"/>
<sequence>MATEAMEITTFYLSAGVTMKDFIAANSDVDGWLQHQPGFILRRICQSADGLVTDMLLWKSARDGERAASGIVTELAHSPVHAAIDQATVNWSVNVCRHRLN</sequence>
<dbReference type="InterPro" id="IPR011008">
    <property type="entry name" value="Dimeric_a/b-barrel"/>
</dbReference>
<comment type="caution">
    <text evidence="1">The sequence shown here is derived from an EMBL/GenBank/DDBJ whole genome shotgun (WGS) entry which is preliminary data.</text>
</comment>
<organism evidence="1 2">
    <name type="scientific">Undibacterium hunanense</name>
    <dbReference type="NCBI Taxonomy" id="2762292"/>
    <lineage>
        <taxon>Bacteria</taxon>
        <taxon>Pseudomonadati</taxon>
        <taxon>Pseudomonadota</taxon>
        <taxon>Betaproteobacteria</taxon>
        <taxon>Burkholderiales</taxon>
        <taxon>Oxalobacteraceae</taxon>
        <taxon>Undibacterium</taxon>
    </lineage>
</organism>
<evidence type="ECO:0000313" key="2">
    <source>
        <dbReference type="Proteomes" id="UP000650424"/>
    </source>
</evidence>
<keyword evidence="2" id="KW-1185">Reference proteome</keyword>
<protein>
    <recommendedName>
        <fullName evidence="3">ABM domain-containing protein</fullName>
    </recommendedName>
</protein>
<reference evidence="1 2" key="1">
    <citation type="submission" date="2020-08" db="EMBL/GenBank/DDBJ databases">
        <title>Novel species isolated from subtropical streams in China.</title>
        <authorList>
            <person name="Lu H."/>
        </authorList>
    </citation>
    <scope>NUCLEOTIDE SEQUENCE [LARGE SCALE GENOMIC DNA]</scope>
    <source>
        <strain evidence="1 2">CY18W</strain>
    </source>
</reference>
<name>A0ABR6ZT30_9BURK</name>
<evidence type="ECO:0008006" key="3">
    <source>
        <dbReference type="Google" id="ProtNLM"/>
    </source>
</evidence>
<evidence type="ECO:0000313" key="1">
    <source>
        <dbReference type="EMBL" id="MBC3919008.1"/>
    </source>
</evidence>
<gene>
    <name evidence="1" type="ORF">H8L32_16070</name>
</gene>